<dbReference type="EMBL" id="KI925454">
    <property type="protein sequence ID" value="ETW87642.1"/>
    <property type="molecule type" value="Genomic_DNA"/>
</dbReference>
<feature type="region of interest" description="Disordered" evidence="1">
    <location>
        <begin position="201"/>
        <end position="226"/>
    </location>
</feature>
<reference evidence="3 4" key="1">
    <citation type="journal article" date="2012" name="New Phytol.">
        <title>Insight into trade-off between wood decay and parasitism from the genome of a fungal forest pathogen.</title>
        <authorList>
            <person name="Olson A."/>
            <person name="Aerts A."/>
            <person name="Asiegbu F."/>
            <person name="Belbahri L."/>
            <person name="Bouzid O."/>
            <person name="Broberg A."/>
            <person name="Canback B."/>
            <person name="Coutinho P.M."/>
            <person name="Cullen D."/>
            <person name="Dalman K."/>
            <person name="Deflorio G."/>
            <person name="van Diepen L.T."/>
            <person name="Dunand C."/>
            <person name="Duplessis S."/>
            <person name="Durling M."/>
            <person name="Gonthier P."/>
            <person name="Grimwood J."/>
            <person name="Fossdal C.G."/>
            <person name="Hansson D."/>
            <person name="Henrissat B."/>
            <person name="Hietala A."/>
            <person name="Himmelstrand K."/>
            <person name="Hoffmeister D."/>
            <person name="Hogberg N."/>
            <person name="James T.Y."/>
            <person name="Karlsson M."/>
            <person name="Kohler A."/>
            <person name="Kues U."/>
            <person name="Lee Y.H."/>
            <person name="Lin Y.C."/>
            <person name="Lind M."/>
            <person name="Lindquist E."/>
            <person name="Lombard V."/>
            <person name="Lucas S."/>
            <person name="Lunden K."/>
            <person name="Morin E."/>
            <person name="Murat C."/>
            <person name="Park J."/>
            <person name="Raffaello T."/>
            <person name="Rouze P."/>
            <person name="Salamov A."/>
            <person name="Schmutz J."/>
            <person name="Solheim H."/>
            <person name="Stahlberg J."/>
            <person name="Velez H."/>
            <person name="de Vries R.P."/>
            <person name="Wiebenga A."/>
            <person name="Woodward S."/>
            <person name="Yakovlev I."/>
            <person name="Garbelotto M."/>
            <person name="Martin F."/>
            <person name="Grigoriev I.V."/>
            <person name="Stenlid J."/>
        </authorList>
    </citation>
    <scope>NUCLEOTIDE SEQUENCE [LARGE SCALE GENOMIC DNA]</scope>
    <source>
        <strain evidence="3 4">TC 32-1</strain>
    </source>
</reference>
<evidence type="ECO:0000313" key="4">
    <source>
        <dbReference type="Proteomes" id="UP000030671"/>
    </source>
</evidence>
<gene>
    <name evidence="3" type="ORF">HETIRDRAFT_99964</name>
</gene>
<protein>
    <submittedName>
        <fullName evidence="3">Uncharacterized protein</fullName>
    </submittedName>
</protein>
<evidence type="ECO:0000313" key="3">
    <source>
        <dbReference type="EMBL" id="ETW87642.1"/>
    </source>
</evidence>
<keyword evidence="4" id="KW-1185">Reference proteome</keyword>
<evidence type="ECO:0000256" key="2">
    <source>
        <dbReference type="SAM" id="Phobius"/>
    </source>
</evidence>
<keyword evidence="2" id="KW-1133">Transmembrane helix</keyword>
<feature type="compositionally biased region" description="Polar residues" evidence="1">
    <location>
        <begin position="201"/>
        <end position="218"/>
    </location>
</feature>
<feature type="transmembrane region" description="Helical" evidence="2">
    <location>
        <begin position="163"/>
        <end position="187"/>
    </location>
</feature>
<name>W4KPA3_HETIT</name>
<keyword evidence="2" id="KW-0472">Membrane</keyword>
<sequence>MDAFELKRPSKAAELFNITIDDSGEDPVTGALIQYLPNFSFDPTLSNTVTAAYVPFTGTANHVFCIIAHTSSSPDGNADLQFFIDNEVCIHERVPFKWALRFDDTERTNRGSEVVVVARQGHVQLDQSQDDSRSVSSTVAFTSPAGTSTFPAGTPKTSKSVSYAPIVGGVVGGLAFILALGGLFLFLRRQRRQQYSGNTIHLQASESAHRNSGSSSRLMSRAPLSRPSLDNPFRIDPILPGIYTSPLGPLALPRPFTSTDAAISSQSNQAHVMAEAIPLLTPRRGVPLSRVSGSPRPTHRLQHHFHRVRDDALLESPRENGLIYETRMRLLQRM</sequence>
<dbReference type="InParanoid" id="W4KPA3"/>
<dbReference type="OrthoDB" id="3245657at2759"/>
<organism evidence="3 4">
    <name type="scientific">Heterobasidion irregulare (strain TC 32-1)</name>
    <dbReference type="NCBI Taxonomy" id="747525"/>
    <lineage>
        <taxon>Eukaryota</taxon>
        <taxon>Fungi</taxon>
        <taxon>Dikarya</taxon>
        <taxon>Basidiomycota</taxon>
        <taxon>Agaricomycotina</taxon>
        <taxon>Agaricomycetes</taxon>
        <taxon>Russulales</taxon>
        <taxon>Bondarzewiaceae</taxon>
        <taxon>Heterobasidion</taxon>
        <taxon>Heterobasidion annosum species complex</taxon>
    </lineage>
</organism>
<dbReference type="AlphaFoldDB" id="W4KPA3"/>
<dbReference type="RefSeq" id="XP_009541518.1">
    <property type="nucleotide sequence ID" value="XM_009543223.1"/>
</dbReference>
<keyword evidence="2" id="KW-0812">Transmembrane</keyword>
<accession>W4KPA3</accession>
<proteinExistence type="predicted"/>
<dbReference type="STRING" id="747525.W4KPA3"/>
<dbReference type="HOGENOM" id="CLU_831728_0_0_1"/>
<evidence type="ECO:0000256" key="1">
    <source>
        <dbReference type="SAM" id="MobiDB-lite"/>
    </source>
</evidence>
<dbReference type="KEGG" id="hir:HETIRDRAFT_99964"/>
<dbReference type="GeneID" id="20678927"/>
<dbReference type="Proteomes" id="UP000030671">
    <property type="component" value="Unassembled WGS sequence"/>
</dbReference>